<accession>A0A368UVC1</accession>
<sequence>MVNGLVTMTELGLIALLALLAARVLTLSRTESFVPAGAAGADPQADNSGSSARRVASSGNEARRYKGMTAPDRTELFTQLHILAGLQERDCRVKGLVLSESPEAVRTYAAAWLYGASCALSPKPVRHSEALAGMVAGIVSRKTGIRQPEALQAISTLTGSSVLMACYRAGLEGAEFWQANHYVPANSSLYEAVTSNAFI</sequence>
<evidence type="ECO:0000313" key="2">
    <source>
        <dbReference type="EMBL" id="RBP71789.1"/>
    </source>
</evidence>
<dbReference type="AlphaFoldDB" id="A0A368UVC1"/>
<dbReference type="EMBL" id="QNSA01000008">
    <property type="protein sequence ID" value="RBP71789.1"/>
    <property type="molecule type" value="Genomic_DNA"/>
</dbReference>
<evidence type="ECO:0000313" key="3">
    <source>
        <dbReference type="EMBL" id="RCW32808.1"/>
    </source>
</evidence>
<comment type="caution">
    <text evidence="3">The sequence shown here is derived from an EMBL/GenBank/DDBJ whole genome shotgun (WGS) entry which is preliminary data.</text>
</comment>
<dbReference type="EMBL" id="QPJB01000008">
    <property type="protein sequence ID" value="RCW32808.1"/>
    <property type="molecule type" value="Genomic_DNA"/>
</dbReference>
<feature type="compositionally biased region" description="Low complexity" evidence="1">
    <location>
        <begin position="36"/>
        <end position="60"/>
    </location>
</feature>
<protein>
    <submittedName>
        <fullName evidence="3">Uncharacterized protein</fullName>
    </submittedName>
</protein>
<gene>
    <name evidence="3" type="ORF">DET51_10832</name>
    <name evidence="2" type="ORF">DET64_10832</name>
</gene>
<keyword evidence="5" id="KW-1185">Reference proteome</keyword>
<evidence type="ECO:0000313" key="4">
    <source>
        <dbReference type="Proteomes" id="UP000252795"/>
    </source>
</evidence>
<evidence type="ECO:0000313" key="5">
    <source>
        <dbReference type="Proteomes" id="UP000253065"/>
    </source>
</evidence>
<feature type="region of interest" description="Disordered" evidence="1">
    <location>
        <begin position="36"/>
        <end position="65"/>
    </location>
</feature>
<evidence type="ECO:0000256" key="1">
    <source>
        <dbReference type="SAM" id="MobiDB-lite"/>
    </source>
</evidence>
<organism evidence="3 4">
    <name type="scientific">Marinobacter nauticus</name>
    <name type="common">Marinobacter hydrocarbonoclasticus</name>
    <name type="synonym">Marinobacter aquaeolei</name>
    <dbReference type="NCBI Taxonomy" id="2743"/>
    <lineage>
        <taxon>Bacteria</taxon>
        <taxon>Pseudomonadati</taxon>
        <taxon>Pseudomonadota</taxon>
        <taxon>Gammaproteobacteria</taxon>
        <taxon>Pseudomonadales</taxon>
        <taxon>Marinobacteraceae</taxon>
        <taxon>Marinobacter</taxon>
    </lineage>
</organism>
<dbReference type="RefSeq" id="WP_036148562.1">
    <property type="nucleotide sequence ID" value="NZ_CAXEXJ010000090.1"/>
</dbReference>
<proteinExistence type="predicted"/>
<reference evidence="3 4" key="1">
    <citation type="submission" date="2018-07" db="EMBL/GenBank/DDBJ databases">
        <title>Freshwater and sediment microbial communities from various areas in North America, analyzing microbe dynamics in response to fracking.</title>
        <authorList>
            <person name="Lamendella R."/>
        </authorList>
    </citation>
    <scope>NUCLEOTIDE SEQUENCE [LARGE SCALE GENOMIC DNA]</scope>
    <source>
        <strain evidence="3 4">114E</strain>
        <strain evidence="2 5">114E_o</strain>
    </source>
</reference>
<dbReference type="Proteomes" id="UP000252795">
    <property type="component" value="Unassembled WGS sequence"/>
</dbReference>
<name>A0A368UVC1_MARNT</name>
<dbReference type="Proteomes" id="UP000253065">
    <property type="component" value="Unassembled WGS sequence"/>
</dbReference>